<keyword evidence="3" id="KW-1185">Reference proteome</keyword>
<keyword evidence="1" id="KW-0472">Membrane</keyword>
<dbReference type="PANTHER" id="PTHR33444">
    <property type="entry name" value="SI:DKEY-19B23.12-RELATED"/>
    <property type="match status" value="1"/>
</dbReference>
<feature type="transmembrane region" description="Helical" evidence="1">
    <location>
        <begin position="82"/>
        <end position="103"/>
    </location>
</feature>
<accession>A0AAV7MTY4</accession>
<comment type="caution">
    <text evidence="2">The sequence shown here is derived from an EMBL/GenBank/DDBJ whole genome shotgun (WGS) entry which is preliminary data.</text>
</comment>
<feature type="transmembrane region" description="Helical" evidence="1">
    <location>
        <begin position="115"/>
        <end position="133"/>
    </location>
</feature>
<evidence type="ECO:0000256" key="1">
    <source>
        <dbReference type="SAM" id="Phobius"/>
    </source>
</evidence>
<evidence type="ECO:0000313" key="3">
    <source>
        <dbReference type="Proteomes" id="UP001066276"/>
    </source>
</evidence>
<protein>
    <submittedName>
        <fullName evidence="2">Uncharacterized protein</fullName>
    </submittedName>
</protein>
<organism evidence="2 3">
    <name type="scientific">Pleurodeles waltl</name>
    <name type="common">Iberian ribbed newt</name>
    <dbReference type="NCBI Taxonomy" id="8319"/>
    <lineage>
        <taxon>Eukaryota</taxon>
        <taxon>Metazoa</taxon>
        <taxon>Chordata</taxon>
        <taxon>Craniata</taxon>
        <taxon>Vertebrata</taxon>
        <taxon>Euteleostomi</taxon>
        <taxon>Amphibia</taxon>
        <taxon>Batrachia</taxon>
        <taxon>Caudata</taxon>
        <taxon>Salamandroidea</taxon>
        <taxon>Salamandridae</taxon>
        <taxon>Pleurodelinae</taxon>
        <taxon>Pleurodeles</taxon>
    </lineage>
</organism>
<name>A0AAV7MTY4_PLEWA</name>
<evidence type="ECO:0000313" key="2">
    <source>
        <dbReference type="EMBL" id="KAJ1105812.1"/>
    </source>
</evidence>
<dbReference type="EMBL" id="JANPWB010000013">
    <property type="protein sequence ID" value="KAJ1105812.1"/>
    <property type="molecule type" value="Genomic_DNA"/>
</dbReference>
<dbReference type="InterPro" id="IPR040350">
    <property type="entry name" value="TMEM272"/>
</dbReference>
<dbReference type="AlphaFoldDB" id="A0AAV7MTY4"/>
<dbReference type="PANTHER" id="PTHR33444:SF11">
    <property type="entry name" value="TRANSMEMBRANE PROTEIN 272-LIKE"/>
    <property type="match status" value="1"/>
</dbReference>
<dbReference type="Proteomes" id="UP001066276">
    <property type="component" value="Chromosome 9"/>
</dbReference>
<proteinExistence type="predicted"/>
<keyword evidence="1" id="KW-1133">Transmembrane helix</keyword>
<keyword evidence="1" id="KW-0812">Transmembrane</keyword>
<reference evidence="2" key="1">
    <citation type="journal article" date="2022" name="bioRxiv">
        <title>Sequencing and chromosome-scale assembly of the giantPleurodeles waltlgenome.</title>
        <authorList>
            <person name="Brown T."/>
            <person name="Elewa A."/>
            <person name="Iarovenko S."/>
            <person name="Subramanian E."/>
            <person name="Araus A.J."/>
            <person name="Petzold A."/>
            <person name="Susuki M."/>
            <person name="Suzuki K.-i.T."/>
            <person name="Hayashi T."/>
            <person name="Toyoda A."/>
            <person name="Oliveira C."/>
            <person name="Osipova E."/>
            <person name="Leigh N.D."/>
            <person name="Simon A."/>
            <person name="Yun M.H."/>
        </authorList>
    </citation>
    <scope>NUCLEOTIDE SEQUENCE</scope>
    <source>
        <strain evidence="2">20211129_DDA</strain>
        <tissue evidence="2">Liver</tissue>
    </source>
</reference>
<gene>
    <name evidence="2" type="ORF">NDU88_003216</name>
</gene>
<sequence>MAEEKAQKDLMDSSLCNCACIFRFCMWMLGFSQILVGSLCMNFCPLQRFIPIYLITNGITLVSMLVISFLTILHSNKLFQTAFGLLAIFWFIWLITGSIWTFPHYHNYKGCNKEVYMFTFANLIIQWIMIIFTPRDII</sequence>
<feature type="transmembrane region" description="Helical" evidence="1">
    <location>
        <begin position="50"/>
        <end position="70"/>
    </location>
</feature>
<feature type="transmembrane region" description="Helical" evidence="1">
    <location>
        <begin position="21"/>
        <end position="44"/>
    </location>
</feature>